<dbReference type="SUPFAM" id="SSF51735">
    <property type="entry name" value="NAD(P)-binding Rossmann-fold domains"/>
    <property type="match status" value="1"/>
</dbReference>
<gene>
    <name evidence="5" type="ORF">HJG54_25095</name>
</gene>
<dbReference type="PANTHER" id="PTHR43976">
    <property type="entry name" value="SHORT CHAIN DEHYDROGENASE"/>
    <property type="match status" value="1"/>
</dbReference>
<accession>A0AA97AMK1</accession>
<dbReference type="PANTHER" id="PTHR43976:SF16">
    <property type="entry name" value="SHORT-CHAIN DEHYDROGENASE_REDUCTASE FAMILY PROTEIN"/>
    <property type="match status" value="1"/>
</dbReference>
<dbReference type="PRINTS" id="PR00081">
    <property type="entry name" value="GDHRDH"/>
</dbReference>
<dbReference type="InterPro" id="IPR036291">
    <property type="entry name" value="NAD(P)-bd_dom_sf"/>
</dbReference>
<sequence length="286" mass="30294">MKEQQVWFITGCSSGFGHALAETALEHGERVVATARNPQQLNDLVLQYGTRILALPLDVTQSFDIQAAVSQAIATFGQIDVLVNNAGYGVFGAVEEVSDADIKQQFETNVYGSLNVTRAVLPHLRRQRSGHILNISSSGGFVGFAGAGIYCASKFALEGWSEALAKEVAPLGIRVTIVEPGAFRTAFNSALVSPDQAIEDYAATSGQMLQWLDQMNGQQPGDPKRAATAILQAVHHSAPPLRLLLGADVLDVVHAKLEAVAADLAAWKDISIDTAFEGLAVSAIGG</sequence>
<dbReference type="SMART" id="SM00822">
    <property type="entry name" value="PKS_KR"/>
    <property type="match status" value="1"/>
</dbReference>
<dbReference type="AlphaFoldDB" id="A0AA97AMK1"/>
<dbReference type="EMBL" id="CP053586">
    <property type="protein sequence ID" value="WNZ25787.1"/>
    <property type="molecule type" value="Genomic_DNA"/>
</dbReference>
<dbReference type="RefSeq" id="WP_316431953.1">
    <property type="nucleotide sequence ID" value="NZ_CP053586.1"/>
</dbReference>
<proteinExistence type="inferred from homology"/>
<name>A0AA97AMK1_9CYAN</name>
<dbReference type="PROSITE" id="PS00061">
    <property type="entry name" value="ADH_SHORT"/>
    <property type="match status" value="1"/>
</dbReference>
<dbReference type="InterPro" id="IPR051911">
    <property type="entry name" value="SDR_oxidoreductase"/>
</dbReference>
<dbReference type="CDD" id="cd05374">
    <property type="entry name" value="17beta-HSD-like_SDR_c"/>
    <property type="match status" value="1"/>
</dbReference>
<protein>
    <submittedName>
        <fullName evidence="5">SDR family NAD(P)-dependent oxidoreductase</fullName>
    </submittedName>
</protein>
<organism evidence="5">
    <name type="scientific">Leptolyngbya sp. NK1-12</name>
    <dbReference type="NCBI Taxonomy" id="2547451"/>
    <lineage>
        <taxon>Bacteria</taxon>
        <taxon>Bacillati</taxon>
        <taxon>Cyanobacteriota</taxon>
        <taxon>Cyanophyceae</taxon>
        <taxon>Leptolyngbyales</taxon>
        <taxon>Leptolyngbyaceae</taxon>
        <taxon>Leptolyngbya group</taxon>
        <taxon>Leptolyngbya</taxon>
    </lineage>
</organism>
<evidence type="ECO:0000256" key="1">
    <source>
        <dbReference type="ARBA" id="ARBA00006484"/>
    </source>
</evidence>
<reference evidence="5" key="1">
    <citation type="submission" date="2020-05" db="EMBL/GenBank/DDBJ databases">
        <authorList>
            <person name="Zhu T."/>
            <person name="Keshari N."/>
            <person name="Lu X."/>
        </authorList>
    </citation>
    <scope>NUCLEOTIDE SEQUENCE</scope>
    <source>
        <strain evidence="5">NK1-12</strain>
    </source>
</reference>
<dbReference type="Gene3D" id="3.40.50.720">
    <property type="entry name" value="NAD(P)-binding Rossmann-like Domain"/>
    <property type="match status" value="1"/>
</dbReference>
<dbReference type="InterPro" id="IPR020904">
    <property type="entry name" value="Sc_DH/Rdtase_CS"/>
</dbReference>
<dbReference type="InterPro" id="IPR002347">
    <property type="entry name" value="SDR_fam"/>
</dbReference>
<dbReference type="Pfam" id="PF00106">
    <property type="entry name" value="adh_short"/>
    <property type="match status" value="1"/>
</dbReference>
<evidence type="ECO:0000256" key="2">
    <source>
        <dbReference type="ARBA" id="ARBA00023002"/>
    </source>
</evidence>
<dbReference type="InterPro" id="IPR057326">
    <property type="entry name" value="KR_dom"/>
</dbReference>
<dbReference type="GO" id="GO:0016491">
    <property type="term" value="F:oxidoreductase activity"/>
    <property type="evidence" value="ECO:0007669"/>
    <property type="project" value="UniProtKB-KW"/>
</dbReference>
<evidence type="ECO:0000259" key="4">
    <source>
        <dbReference type="SMART" id="SM00822"/>
    </source>
</evidence>
<dbReference type="PRINTS" id="PR00080">
    <property type="entry name" value="SDRFAMILY"/>
</dbReference>
<feature type="domain" description="Ketoreductase" evidence="4">
    <location>
        <begin position="5"/>
        <end position="186"/>
    </location>
</feature>
<comment type="similarity">
    <text evidence="1 3">Belongs to the short-chain dehydrogenases/reductases (SDR) family.</text>
</comment>
<keyword evidence="2" id="KW-0560">Oxidoreductase</keyword>
<dbReference type="NCBIfam" id="NF004824">
    <property type="entry name" value="PRK06180.1"/>
    <property type="match status" value="1"/>
</dbReference>
<dbReference type="NCBIfam" id="NF006114">
    <property type="entry name" value="PRK08263.1"/>
    <property type="match status" value="1"/>
</dbReference>
<evidence type="ECO:0000313" key="5">
    <source>
        <dbReference type="EMBL" id="WNZ25787.1"/>
    </source>
</evidence>
<evidence type="ECO:0000256" key="3">
    <source>
        <dbReference type="RuleBase" id="RU000363"/>
    </source>
</evidence>